<evidence type="ECO:0000256" key="1">
    <source>
        <dbReference type="SAM" id="SignalP"/>
    </source>
</evidence>
<accession>A0A377N7Z9</accession>
<evidence type="ECO:0000313" key="2">
    <source>
        <dbReference type="EMBL" id="STQ42938.1"/>
    </source>
</evidence>
<protein>
    <submittedName>
        <fullName evidence="2">Uncharacterized protein</fullName>
    </submittedName>
</protein>
<gene>
    <name evidence="2" type="ORF">NCTC12157_00606</name>
</gene>
<dbReference type="AlphaFoldDB" id="A0A377N7Z9"/>
<proteinExistence type="predicted"/>
<dbReference type="EMBL" id="UGGO01000001">
    <property type="protein sequence ID" value="STQ42938.1"/>
    <property type="molecule type" value="Genomic_DNA"/>
</dbReference>
<keyword evidence="1" id="KW-0732">Signal</keyword>
<reference evidence="2 3" key="1">
    <citation type="submission" date="2018-06" db="EMBL/GenBank/DDBJ databases">
        <authorList>
            <consortium name="Pathogen Informatics"/>
            <person name="Doyle S."/>
        </authorList>
    </citation>
    <scope>NUCLEOTIDE SEQUENCE [LARGE SCALE GENOMIC DNA]</scope>
    <source>
        <strain evidence="2 3">NCTC12157</strain>
    </source>
</reference>
<feature type="signal peptide" evidence="1">
    <location>
        <begin position="1"/>
        <end position="26"/>
    </location>
</feature>
<name>A0A377N7Z9_9GAMM</name>
<evidence type="ECO:0000313" key="3">
    <source>
        <dbReference type="Proteomes" id="UP000254304"/>
    </source>
</evidence>
<organism evidence="2 3">
    <name type="scientific">Ewingella americana</name>
    <dbReference type="NCBI Taxonomy" id="41202"/>
    <lineage>
        <taxon>Bacteria</taxon>
        <taxon>Pseudomonadati</taxon>
        <taxon>Pseudomonadota</taxon>
        <taxon>Gammaproteobacteria</taxon>
        <taxon>Enterobacterales</taxon>
        <taxon>Yersiniaceae</taxon>
        <taxon>Ewingella</taxon>
    </lineage>
</organism>
<dbReference type="Proteomes" id="UP000254304">
    <property type="component" value="Unassembled WGS sequence"/>
</dbReference>
<sequence>MDIKALLLLPLRCMLLMPALLSTSHAATIGVTATLLPACSAAQPLAVQPLSHLELWQLCQFEQHY</sequence>
<feature type="chain" id="PRO_5016870964" evidence="1">
    <location>
        <begin position="27"/>
        <end position="65"/>
    </location>
</feature>